<protein>
    <recommendedName>
        <fullName evidence="4">RRM domain-containing protein</fullName>
    </recommendedName>
</protein>
<evidence type="ECO:0000313" key="2">
    <source>
        <dbReference type="EMBL" id="CAI9275320.1"/>
    </source>
</evidence>
<sequence>MDGDYLTSILGGNKTKAGNFFGFIRFIGVEDAKVLESKLNGTKCRKNTLEINIAKHVRKIPSKPHNNETAMALATDSLITVHMPSDLERWIKKSTLIGEARSMNHLDHMPTLISIHSEHCPKVKYAGGLMARISFNSTVSAGNFLSQENNGKHIFKWLKWGDTEVTKFERVAWVRIVGLPLKLWNESNFKAILAKYGKIVAPCDKIQDRMDLSVAKLSILTSEKRKLNEIVNAEVDGKPFTVGVVEYEDEPWFPFKFDDEEEPYESQSDVNSSSDEDYDGEDDKEYSDGAKSDADMKENEVEEGEIVAEEFDDEDDKEYTLTLLLVGAQTILG</sequence>
<feature type="region of interest" description="Disordered" evidence="1">
    <location>
        <begin position="258"/>
        <end position="313"/>
    </location>
</feature>
<evidence type="ECO:0008006" key="4">
    <source>
        <dbReference type="Google" id="ProtNLM"/>
    </source>
</evidence>
<feature type="compositionally biased region" description="Acidic residues" evidence="1">
    <location>
        <begin position="300"/>
        <end position="313"/>
    </location>
</feature>
<dbReference type="AlphaFoldDB" id="A0AA36DXY3"/>
<organism evidence="2 3">
    <name type="scientific">Lactuca saligna</name>
    <name type="common">Willowleaf lettuce</name>
    <dbReference type="NCBI Taxonomy" id="75948"/>
    <lineage>
        <taxon>Eukaryota</taxon>
        <taxon>Viridiplantae</taxon>
        <taxon>Streptophyta</taxon>
        <taxon>Embryophyta</taxon>
        <taxon>Tracheophyta</taxon>
        <taxon>Spermatophyta</taxon>
        <taxon>Magnoliopsida</taxon>
        <taxon>eudicotyledons</taxon>
        <taxon>Gunneridae</taxon>
        <taxon>Pentapetalae</taxon>
        <taxon>asterids</taxon>
        <taxon>campanulids</taxon>
        <taxon>Asterales</taxon>
        <taxon>Asteraceae</taxon>
        <taxon>Cichorioideae</taxon>
        <taxon>Cichorieae</taxon>
        <taxon>Lactucinae</taxon>
        <taxon>Lactuca</taxon>
    </lineage>
</organism>
<feature type="compositionally biased region" description="Basic and acidic residues" evidence="1">
    <location>
        <begin position="286"/>
        <end position="299"/>
    </location>
</feature>
<reference evidence="2" key="1">
    <citation type="submission" date="2023-04" db="EMBL/GenBank/DDBJ databases">
        <authorList>
            <person name="Vijverberg K."/>
            <person name="Xiong W."/>
            <person name="Schranz E."/>
        </authorList>
    </citation>
    <scope>NUCLEOTIDE SEQUENCE</scope>
</reference>
<gene>
    <name evidence="2" type="ORF">LSALG_LOCUS15352</name>
</gene>
<feature type="compositionally biased region" description="Acidic residues" evidence="1">
    <location>
        <begin position="274"/>
        <end position="285"/>
    </location>
</feature>
<evidence type="ECO:0000313" key="3">
    <source>
        <dbReference type="Proteomes" id="UP001177003"/>
    </source>
</evidence>
<keyword evidence="3" id="KW-1185">Reference proteome</keyword>
<dbReference type="EMBL" id="OX465079">
    <property type="protein sequence ID" value="CAI9275320.1"/>
    <property type="molecule type" value="Genomic_DNA"/>
</dbReference>
<dbReference type="PANTHER" id="PTHR34427">
    <property type="entry name" value="DUF4283 DOMAIN PROTEIN"/>
    <property type="match status" value="1"/>
</dbReference>
<accession>A0AA36DXY3</accession>
<dbReference type="PANTHER" id="PTHR34427:SF5">
    <property type="entry name" value="DUF4283 DOMAIN-CONTAINING PROTEIN"/>
    <property type="match status" value="1"/>
</dbReference>
<proteinExistence type="predicted"/>
<name>A0AA36DXY3_LACSI</name>
<evidence type="ECO:0000256" key="1">
    <source>
        <dbReference type="SAM" id="MobiDB-lite"/>
    </source>
</evidence>
<dbReference type="Proteomes" id="UP001177003">
    <property type="component" value="Chromosome 3"/>
</dbReference>